<reference evidence="14 15" key="1">
    <citation type="journal article" date="2016" name="Genome Biol. Evol.">
        <title>Divergent and convergent evolution of fungal pathogenicity.</title>
        <authorList>
            <person name="Shang Y."/>
            <person name="Xiao G."/>
            <person name="Zheng P."/>
            <person name="Cen K."/>
            <person name="Zhan S."/>
            <person name="Wang C."/>
        </authorList>
    </citation>
    <scope>NUCLEOTIDE SEQUENCE [LARGE SCALE GENOMIC DNA]</scope>
    <source>
        <strain evidence="14 15">RCEF 4871</strain>
    </source>
</reference>
<dbReference type="FunFam" id="2.40.70.10:FF:000011">
    <property type="entry name" value="Aspartic protease"/>
    <property type="match status" value="1"/>
</dbReference>
<dbReference type="STRING" id="1081105.A0A162JIH9"/>
<evidence type="ECO:0000256" key="6">
    <source>
        <dbReference type="ARBA" id="ARBA00067536"/>
    </source>
</evidence>
<feature type="domain" description="Peptidase A1" evidence="13">
    <location>
        <begin position="72"/>
        <end position="400"/>
    </location>
</feature>
<evidence type="ECO:0000256" key="11">
    <source>
        <dbReference type="SAM" id="MobiDB-lite"/>
    </source>
</evidence>
<dbReference type="PROSITE" id="PS00141">
    <property type="entry name" value="ASP_PROTEASE"/>
    <property type="match status" value="1"/>
</dbReference>
<evidence type="ECO:0000313" key="14">
    <source>
        <dbReference type="EMBL" id="OAA44818.1"/>
    </source>
</evidence>
<comment type="similarity">
    <text evidence="1 10">Belongs to the peptidase A1 family.</text>
</comment>
<accession>A0A162JIH9</accession>
<dbReference type="CDD" id="cd05474">
    <property type="entry name" value="SAP_like"/>
    <property type="match status" value="1"/>
</dbReference>
<feature type="compositionally biased region" description="Low complexity" evidence="11">
    <location>
        <begin position="431"/>
        <end position="440"/>
    </location>
</feature>
<evidence type="ECO:0000256" key="8">
    <source>
        <dbReference type="PIRSR" id="PIRSR601461-1"/>
    </source>
</evidence>
<evidence type="ECO:0000256" key="7">
    <source>
        <dbReference type="ARBA" id="ARBA00068059"/>
    </source>
</evidence>
<protein>
    <recommendedName>
        <fullName evidence="7">Probable aspartic-type endopeptidase OPSB</fullName>
    </recommendedName>
    <alternativeName>
        <fullName evidence="6">Probable aspartic-type endopeptidase opsB</fullName>
    </alternativeName>
</protein>
<dbReference type="Proteomes" id="UP000243498">
    <property type="component" value="Unassembled WGS sequence"/>
</dbReference>
<proteinExistence type="inferred from homology"/>
<keyword evidence="15" id="KW-1185">Reference proteome</keyword>
<evidence type="ECO:0000259" key="13">
    <source>
        <dbReference type="PROSITE" id="PS51767"/>
    </source>
</evidence>
<feature type="active site" evidence="8">
    <location>
        <position position="90"/>
    </location>
</feature>
<organism evidence="14 15">
    <name type="scientific">Metarhizium rileyi (strain RCEF 4871)</name>
    <name type="common">Nomuraea rileyi</name>
    <dbReference type="NCBI Taxonomy" id="1649241"/>
    <lineage>
        <taxon>Eukaryota</taxon>
        <taxon>Fungi</taxon>
        <taxon>Dikarya</taxon>
        <taxon>Ascomycota</taxon>
        <taxon>Pezizomycotina</taxon>
        <taxon>Sordariomycetes</taxon>
        <taxon>Hypocreomycetidae</taxon>
        <taxon>Hypocreales</taxon>
        <taxon>Clavicipitaceae</taxon>
        <taxon>Metarhizium</taxon>
    </lineage>
</organism>
<evidence type="ECO:0000256" key="12">
    <source>
        <dbReference type="SAM" id="SignalP"/>
    </source>
</evidence>
<evidence type="ECO:0000256" key="2">
    <source>
        <dbReference type="ARBA" id="ARBA00022670"/>
    </source>
</evidence>
<dbReference type="PANTHER" id="PTHR47966:SF65">
    <property type="entry name" value="ASPARTIC-TYPE ENDOPEPTIDASE"/>
    <property type="match status" value="1"/>
</dbReference>
<dbReference type="AlphaFoldDB" id="A0A162JIH9"/>
<dbReference type="Gene3D" id="2.40.70.10">
    <property type="entry name" value="Acid Proteases"/>
    <property type="match status" value="2"/>
</dbReference>
<feature type="active site" evidence="8">
    <location>
        <position position="283"/>
    </location>
</feature>
<dbReference type="Pfam" id="PF00026">
    <property type="entry name" value="Asp"/>
    <property type="match status" value="1"/>
</dbReference>
<keyword evidence="3 12" id="KW-0732">Signal</keyword>
<keyword evidence="9" id="KW-1015">Disulfide bond</keyword>
<evidence type="ECO:0000256" key="10">
    <source>
        <dbReference type="RuleBase" id="RU000454"/>
    </source>
</evidence>
<dbReference type="InterPro" id="IPR033121">
    <property type="entry name" value="PEPTIDASE_A1"/>
</dbReference>
<evidence type="ECO:0000256" key="5">
    <source>
        <dbReference type="ARBA" id="ARBA00022801"/>
    </source>
</evidence>
<feature type="signal peptide" evidence="12">
    <location>
        <begin position="1"/>
        <end position="20"/>
    </location>
</feature>
<dbReference type="PANTHER" id="PTHR47966">
    <property type="entry name" value="BETA-SITE APP-CLEAVING ENZYME, ISOFORM A-RELATED"/>
    <property type="match status" value="1"/>
</dbReference>
<evidence type="ECO:0000313" key="15">
    <source>
        <dbReference type="Proteomes" id="UP000243498"/>
    </source>
</evidence>
<dbReference type="InterPro" id="IPR033876">
    <property type="entry name" value="SAP-like"/>
</dbReference>
<dbReference type="OrthoDB" id="771136at2759"/>
<evidence type="ECO:0000256" key="4">
    <source>
        <dbReference type="ARBA" id="ARBA00022750"/>
    </source>
</evidence>
<name>A0A162JIH9_METRR</name>
<dbReference type="InterPro" id="IPR001969">
    <property type="entry name" value="Aspartic_peptidase_AS"/>
</dbReference>
<dbReference type="PROSITE" id="PS51767">
    <property type="entry name" value="PEPTIDASE_A1"/>
    <property type="match status" value="1"/>
</dbReference>
<dbReference type="EMBL" id="AZHC01000009">
    <property type="protein sequence ID" value="OAA44818.1"/>
    <property type="molecule type" value="Genomic_DNA"/>
</dbReference>
<dbReference type="InterPro" id="IPR001461">
    <property type="entry name" value="Aspartic_peptidase_A1"/>
</dbReference>
<gene>
    <name evidence="14" type="ORF">NOR_03572</name>
</gene>
<comment type="caution">
    <text evidence="14">The sequence shown here is derived from an EMBL/GenBank/DDBJ whole genome shotgun (WGS) entry which is preliminary data.</text>
</comment>
<keyword evidence="2 10" id="KW-0645">Protease</keyword>
<evidence type="ECO:0000256" key="1">
    <source>
        <dbReference type="ARBA" id="ARBA00007447"/>
    </source>
</evidence>
<dbReference type="SUPFAM" id="SSF50630">
    <property type="entry name" value="Acid proteases"/>
    <property type="match status" value="1"/>
</dbReference>
<keyword evidence="4 10" id="KW-0064">Aspartyl protease</keyword>
<feature type="chain" id="PRO_5007835935" description="Probable aspartic-type endopeptidase OPSB" evidence="12">
    <location>
        <begin position="21"/>
        <end position="473"/>
    </location>
</feature>
<evidence type="ECO:0000256" key="9">
    <source>
        <dbReference type="PIRSR" id="PIRSR601461-2"/>
    </source>
</evidence>
<feature type="region of interest" description="Disordered" evidence="11">
    <location>
        <begin position="423"/>
        <end position="453"/>
    </location>
</feature>
<dbReference type="GO" id="GO:0006508">
    <property type="term" value="P:proteolysis"/>
    <property type="evidence" value="ECO:0007669"/>
    <property type="project" value="UniProtKB-KW"/>
</dbReference>
<keyword evidence="5 10" id="KW-0378">Hydrolase</keyword>
<dbReference type="InterPro" id="IPR021109">
    <property type="entry name" value="Peptidase_aspartic_dom_sf"/>
</dbReference>
<evidence type="ECO:0000256" key="3">
    <source>
        <dbReference type="ARBA" id="ARBA00022729"/>
    </source>
</evidence>
<sequence>MYLIMELMAFMALLLPFVYGLSIQERQAGSPRTVRLPLHRAQIRDPIAYDRSRMRKRAGSINATVDNLETLYFLNVTLGTPPQQVRLHVDTGSSDMWVNTPGSEFCSLEGEPCAEARTYTANSSSTYEYVNSKFSISYVDKSSSAGDYAKDTIRLSGVNISSFQFGIGYRSTSDQNILGLGYPSNEVQVVRAGLSPYQNLPAKMAADGLIASKAYSLWLNDLSSAAGAVLFGGLDMDRFQGKLVTVPIQKVNNAYNQFYITMTGLDYESTAIAKDMALAVLLDSGSSLTYLPDPIVKKIHKMTDALVDPAGGYAYVPCSLGDNGTMTFKFSSPASITVPLDEMTIRLSDRAGKPLNLADGRPACLLGILPAGSSSCVLGDTFLRSAYVVYDMDNNGISLANTKFNATTSNIVEIQGGSAIPSATKASNPVTATSGITTGSSGDGSGQKEDNEASGLAPSLAMILVCLVAGSLI</sequence>
<dbReference type="OMA" id="CNVTLGT"/>
<feature type="disulfide bond" evidence="9">
    <location>
        <begin position="318"/>
        <end position="364"/>
    </location>
</feature>
<dbReference type="GO" id="GO:0004190">
    <property type="term" value="F:aspartic-type endopeptidase activity"/>
    <property type="evidence" value="ECO:0007669"/>
    <property type="project" value="UniProtKB-KW"/>
</dbReference>
<dbReference type="PRINTS" id="PR00792">
    <property type="entry name" value="PEPSIN"/>
</dbReference>